<dbReference type="Gene3D" id="1.10.4160.10">
    <property type="entry name" value="Hydantoin permease"/>
    <property type="match status" value="1"/>
</dbReference>
<feature type="transmembrane region" description="Helical" evidence="7">
    <location>
        <begin position="439"/>
        <end position="466"/>
    </location>
</feature>
<feature type="transmembrane region" description="Helical" evidence="7">
    <location>
        <begin position="119"/>
        <end position="138"/>
    </location>
</feature>
<keyword evidence="3 7" id="KW-0812">Transmembrane</keyword>
<feature type="region of interest" description="Disordered" evidence="6">
    <location>
        <begin position="14"/>
        <end position="34"/>
    </location>
</feature>
<comment type="similarity">
    <text evidence="2">Belongs to the purine-cytosine permease (2.A.39) family.</text>
</comment>
<comment type="caution">
    <text evidence="8">The sequence shown here is derived from an EMBL/GenBank/DDBJ whole genome shotgun (WGS) entry which is preliminary data.</text>
</comment>
<dbReference type="Proteomes" id="UP001465668">
    <property type="component" value="Unassembled WGS sequence"/>
</dbReference>
<feature type="transmembrane region" description="Helical" evidence="7">
    <location>
        <begin position="79"/>
        <end position="98"/>
    </location>
</feature>
<evidence type="ECO:0000256" key="4">
    <source>
        <dbReference type="ARBA" id="ARBA00022989"/>
    </source>
</evidence>
<sequence length="560" mass="61210">MSHQWQARIRGALHRQGNSEKEAQPVSRWINRDLKPSPPEERNWTWYNLPLYWLSTAFGTAGWNVASSLIAVGLTWQQALASCIIGSAISGVVVTAMARPGARYHIGYPVLVRSSMGMYGSFFFVFVRAIIGTIAYGIQTFYGANLLSTCLRCIFGSSWEGMANNLPASADVTSKTLLCFFLVWLFQFPLSFVHPSKIQILFTVKGLLVPIATFGIFGWCMANGAGLSTINDQSKSSTGPLGWAIMSGINTVLGTLSPMLVNQPDLARYCRKPRDAGAQQGVSVFVAKTLVMFLGLAATSSIQGAWGEVYWNFWDLNEAILDRHWTSAGRAGVFLVSLTYLLSVFGMNIGANSIPFGADMNGLLPTILTIRRGQILCAVLSVCFVPWKLIATAQKFITFLGSYNIFMAPICGIIIVDYFMVRRGNIHVPSLYNGNPRGLYWFTSGVHIPGVISWCVGVSLGLPGLVGAYEPLAVNQAAKNMYKIGWILYMSAAAVTYYLMVTILEKPAIFPEGHYGDPKTWEFLAQIQPEGLFEDGIAGNGSTGGIEVITNAESQTCHKE</sequence>
<proteinExistence type="inferred from homology"/>
<gene>
    <name evidence="8" type="ORF">SCAR479_12490</name>
</gene>
<dbReference type="PANTHER" id="PTHR30618">
    <property type="entry name" value="NCS1 FAMILY PURINE/PYRIMIDINE TRANSPORTER"/>
    <property type="match status" value="1"/>
</dbReference>
<evidence type="ECO:0000256" key="7">
    <source>
        <dbReference type="SAM" id="Phobius"/>
    </source>
</evidence>
<dbReference type="InterPro" id="IPR045225">
    <property type="entry name" value="Uracil/uridine/allantoin_perm"/>
</dbReference>
<evidence type="ECO:0000313" key="9">
    <source>
        <dbReference type="Proteomes" id="UP001465668"/>
    </source>
</evidence>
<evidence type="ECO:0000256" key="2">
    <source>
        <dbReference type="ARBA" id="ARBA00008974"/>
    </source>
</evidence>
<comment type="subcellular location">
    <subcellularLocation>
        <location evidence="1">Membrane</location>
        <topology evidence="1">Multi-pass membrane protein</topology>
    </subcellularLocation>
</comment>
<feature type="transmembrane region" description="Helical" evidence="7">
    <location>
        <begin position="372"/>
        <end position="390"/>
    </location>
</feature>
<dbReference type="CDD" id="cd11482">
    <property type="entry name" value="SLC-NCS1sbd_NRT1-like"/>
    <property type="match status" value="1"/>
</dbReference>
<name>A0ABR2XAI9_9PEZI</name>
<evidence type="ECO:0000256" key="5">
    <source>
        <dbReference type="ARBA" id="ARBA00023136"/>
    </source>
</evidence>
<evidence type="ECO:0000313" key="8">
    <source>
        <dbReference type="EMBL" id="KAK9770813.1"/>
    </source>
</evidence>
<evidence type="ECO:0000256" key="1">
    <source>
        <dbReference type="ARBA" id="ARBA00004141"/>
    </source>
</evidence>
<accession>A0ABR2XAI9</accession>
<feature type="transmembrane region" description="Helical" evidence="7">
    <location>
        <begin position="200"/>
        <end position="221"/>
    </location>
</feature>
<feature type="transmembrane region" description="Helical" evidence="7">
    <location>
        <begin position="331"/>
        <end position="351"/>
    </location>
</feature>
<keyword evidence="5 7" id="KW-0472">Membrane</keyword>
<feature type="transmembrane region" description="Helical" evidence="7">
    <location>
        <begin position="172"/>
        <end position="193"/>
    </location>
</feature>
<reference evidence="8 9" key="1">
    <citation type="submission" date="2024-02" db="EMBL/GenBank/DDBJ databases">
        <title>First draft genome assembly of two strains of Seiridium cardinale.</title>
        <authorList>
            <person name="Emiliani G."/>
            <person name="Scali E."/>
        </authorList>
    </citation>
    <scope>NUCLEOTIDE SEQUENCE [LARGE SCALE GENOMIC DNA]</scope>
    <source>
        <strain evidence="8 9">BM-138-000479</strain>
    </source>
</reference>
<protein>
    <submittedName>
        <fullName evidence="8">Allantoin permease</fullName>
    </submittedName>
</protein>
<keyword evidence="4 7" id="KW-1133">Transmembrane helix</keyword>
<feature type="transmembrane region" description="Helical" evidence="7">
    <location>
        <begin position="51"/>
        <end position="73"/>
    </location>
</feature>
<feature type="transmembrane region" description="Helical" evidence="7">
    <location>
        <begin position="241"/>
        <end position="261"/>
    </location>
</feature>
<keyword evidence="9" id="KW-1185">Reference proteome</keyword>
<dbReference type="InterPro" id="IPR001248">
    <property type="entry name" value="Pur-cyt_permease"/>
</dbReference>
<feature type="transmembrane region" description="Helical" evidence="7">
    <location>
        <begin position="486"/>
        <end position="504"/>
    </location>
</feature>
<evidence type="ECO:0000256" key="6">
    <source>
        <dbReference type="SAM" id="MobiDB-lite"/>
    </source>
</evidence>
<evidence type="ECO:0000256" key="3">
    <source>
        <dbReference type="ARBA" id="ARBA00022692"/>
    </source>
</evidence>
<dbReference type="PANTHER" id="PTHR30618:SF0">
    <property type="entry name" value="PURINE-URACIL PERMEASE NCS1"/>
    <property type="match status" value="1"/>
</dbReference>
<feature type="transmembrane region" description="Helical" evidence="7">
    <location>
        <begin position="396"/>
        <end position="419"/>
    </location>
</feature>
<organism evidence="8 9">
    <name type="scientific">Seiridium cardinale</name>
    <dbReference type="NCBI Taxonomy" id="138064"/>
    <lineage>
        <taxon>Eukaryota</taxon>
        <taxon>Fungi</taxon>
        <taxon>Dikarya</taxon>
        <taxon>Ascomycota</taxon>
        <taxon>Pezizomycotina</taxon>
        <taxon>Sordariomycetes</taxon>
        <taxon>Xylariomycetidae</taxon>
        <taxon>Amphisphaeriales</taxon>
        <taxon>Sporocadaceae</taxon>
        <taxon>Seiridium</taxon>
    </lineage>
</organism>
<dbReference type="EMBL" id="JARVKM010000085">
    <property type="protein sequence ID" value="KAK9770813.1"/>
    <property type="molecule type" value="Genomic_DNA"/>
</dbReference>
<dbReference type="Pfam" id="PF02133">
    <property type="entry name" value="Transp_cyt_pur"/>
    <property type="match status" value="1"/>
</dbReference>